<keyword evidence="5 10" id="KW-0256">Endoplasmic reticulum</keyword>
<dbReference type="InterPro" id="IPR045260">
    <property type="entry name" value="Sec12-like"/>
</dbReference>
<dbReference type="GeneID" id="95976553"/>
<feature type="region of interest" description="Disordered" evidence="11">
    <location>
        <begin position="120"/>
        <end position="139"/>
    </location>
</feature>
<evidence type="ECO:0000256" key="8">
    <source>
        <dbReference type="ARBA" id="ARBA00022989"/>
    </source>
</evidence>
<keyword evidence="4 10" id="KW-0677">Repeat</keyword>
<evidence type="ECO:0000256" key="7">
    <source>
        <dbReference type="ARBA" id="ARBA00022927"/>
    </source>
</evidence>
<feature type="region of interest" description="Disordered" evidence="11">
    <location>
        <begin position="413"/>
        <end position="432"/>
    </location>
</feature>
<dbReference type="RefSeq" id="XP_069198735.1">
    <property type="nucleotide sequence ID" value="XM_069342234.1"/>
</dbReference>
<evidence type="ECO:0000256" key="4">
    <source>
        <dbReference type="ARBA" id="ARBA00022737"/>
    </source>
</evidence>
<dbReference type="PANTHER" id="PTHR23284:SF0">
    <property type="entry name" value="PROLACTIN REGULATORY ELEMENT-BINDING PROTEIN"/>
    <property type="match status" value="1"/>
</dbReference>
<evidence type="ECO:0000256" key="9">
    <source>
        <dbReference type="ARBA" id="ARBA00023136"/>
    </source>
</evidence>
<protein>
    <recommendedName>
        <fullName evidence="10">Guanine nucleotide-exchange factor SEC12</fullName>
    </recommendedName>
</protein>
<evidence type="ECO:0000256" key="11">
    <source>
        <dbReference type="SAM" id="MobiDB-lite"/>
    </source>
</evidence>
<comment type="function">
    <text evidence="10">Guanine nucleotide-exchange factor (GEF) required for the formation or budding of transport vesicles from the ER.</text>
</comment>
<keyword evidence="6" id="KW-0931">ER-Golgi transport</keyword>
<gene>
    <name evidence="12" type="ORF">AAFC00_002851</name>
</gene>
<evidence type="ECO:0000256" key="10">
    <source>
        <dbReference type="RuleBase" id="RU369019"/>
    </source>
</evidence>
<organism evidence="12 13">
    <name type="scientific">Neodothiora populina</name>
    <dbReference type="NCBI Taxonomy" id="2781224"/>
    <lineage>
        <taxon>Eukaryota</taxon>
        <taxon>Fungi</taxon>
        <taxon>Dikarya</taxon>
        <taxon>Ascomycota</taxon>
        <taxon>Pezizomycotina</taxon>
        <taxon>Dothideomycetes</taxon>
        <taxon>Dothideomycetidae</taxon>
        <taxon>Dothideales</taxon>
        <taxon>Dothioraceae</taxon>
        <taxon>Neodothiora</taxon>
    </lineage>
</organism>
<name>A0ABR3P8F6_9PEZI</name>
<dbReference type="Proteomes" id="UP001562354">
    <property type="component" value="Unassembled WGS sequence"/>
</dbReference>
<evidence type="ECO:0000256" key="1">
    <source>
        <dbReference type="ARBA" id="ARBA00022448"/>
    </source>
</evidence>
<feature type="compositionally biased region" description="Basic and acidic residues" evidence="11">
    <location>
        <begin position="121"/>
        <end position="131"/>
    </location>
</feature>
<keyword evidence="7 10" id="KW-0653">Protein transport</keyword>
<keyword evidence="1 10" id="KW-0813">Transport</keyword>
<evidence type="ECO:0000256" key="2">
    <source>
        <dbReference type="ARBA" id="ARBA00022574"/>
    </source>
</evidence>
<keyword evidence="13" id="KW-1185">Reference proteome</keyword>
<dbReference type="Gene3D" id="2.130.10.10">
    <property type="entry name" value="YVTN repeat-like/Quinoprotein amine dehydrogenase"/>
    <property type="match status" value="1"/>
</dbReference>
<sequence>MVFNPAGPISFTKTTLSYPVYTADFDPYNRGYLVVAGGGGEGRSGVGNKITVLDSARRGILDTVTEIELSRDEDSVTSIANLASKDGLITLAGINSSLEEQKAGKNEHLRTFQITFPKRQRVGEKSKDAEKSAMSTSDGGSIDFAGKTGLFTPATGPKPETYQRLLRLSPPIKRESGNRRIGACATGLAKRSEIVIFDATRTPPKPSEIISKIAIRDNTEAADLDISENIYENTFSVAWCTDYDVYEQTIAYNFTSGKAEFTPPSPRRVHSVPLREDATKPPRAKYRSIRWLTEEDLLVVTNKPNKTGAELHILHLYPSGPAMILFHKILPSHVKQAVALDVCALDADKKGNRQFVVAVAGQDISICVYTIDFNAITRTFSSFRKFTTLRDVHPLQMTTLTFSTFHSPVRTPISRSDEVKNGERKSTSPVPAHPGPQYIKLCSASMGNTVVVETMALTPLEPEKRDSRYVLSHPSDAKFRRNAFIIVISFIVLVSSILLQSLFFPDTTPITSLLPIPDSVRSLLSHPASVSDGFGRSGREKIAVLAGSASSAASSASASASSASDYAGQKISDLLHLHFSSSSSSSSPDSQTKALVVRDGMTDSSVSLDVISDRQEFLRRDTQAREWSQLAEHEKQAWKQRLVAAGHWSVEEGERVLKGILFSSWAGMVGQVAGEAIREL</sequence>
<keyword evidence="2 10" id="KW-0853">WD repeat</keyword>
<keyword evidence="8 10" id="KW-1133">Transmembrane helix</keyword>
<keyword evidence="3 10" id="KW-0812">Transmembrane</keyword>
<dbReference type="EMBL" id="JBFMKM010000012">
    <property type="protein sequence ID" value="KAL1302459.1"/>
    <property type="molecule type" value="Genomic_DNA"/>
</dbReference>
<dbReference type="PANTHER" id="PTHR23284">
    <property type="entry name" value="PROLACTIN REGULATORY ELEMENT BINDING PROTEIN"/>
    <property type="match status" value="1"/>
</dbReference>
<reference evidence="12 13" key="1">
    <citation type="submission" date="2024-07" db="EMBL/GenBank/DDBJ databases">
        <title>Draft sequence of the Neodothiora populina.</title>
        <authorList>
            <person name="Drown D.D."/>
            <person name="Schuette U.S."/>
            <person name="Buechlein A.B."/>
            <person name="Rusch D.R."/>
            <person name="Winton L.W."/>
            <person name="Adams G.A."/>
        </authorList>
    </citation>
    <scope>NUCLEOTIDE SEQUENCE [LARGE SCALE GENOMIC DNA]</scope>
    <source>
        <strain evidence="12 13">CPC 39397</strain>
    </source>
</reference>
<evidence type="ECO:0000313" key="12">
    <source>
        <dbReference type="EMBL" id="KAL1302459.1"/>
    </source>
</evidence>
<evidence type="ECO:0000256" key="5">
    <source>
        <dbReference type="ARBA" id="ARBA00022824"/>
    </source>
</evidence>
<feature type="transmembrane region" description="Helical" evidence="10">
    <location>
        <begin position="483"/>
        <end position="504"/>
    </location>
</feature>
<evidence type="ECO:0000313" key="13">
    <source>
        <dbReference type="Proteomes" id="UP001562354"/>
    </source>
</evidence>
<comment type="subcellular location">
    <subcellularLocation>
        <location evidence="10">Endoplasmic reticulum membrane</location>
        <topology evidence="10">Single-pass type II membrane protein</topology>
    </subcellularLocation>
    <subcellularLocation>
        <location evidence="10">Golgi apparatus membrane</location>
        <topology evidence="10">Single-pass type II membrane protein</topology>
    </subcellularLocation>
</comment>
<dbReference type="InterPro" id="IPR015943">
    <property type="entry name" value="WD40/YVTN_repeat-like_dom_sf"/>
</dbReference>
<accession>A0ABR3P8F6</accession>
<proteinExistence type="inferred from homology"/>
<comment type="caution">
    <text evidence="12">The sequence shown here is derived from an EMBL/GenBank/DDBJ whole genome shotgun (WGS) entry which is preliminary data.</text>
</comment>
<feature type="compositionally biased region" description="Basic and acidic residues" evidence="11">
    <location>
        <begin position="415"/>
        <end position="426"/>
    </location>
</feature>
<evidence type="ECO:0000256" key="3">
    <source>
        <dbReference type="ARBA" id="ARBA00022692"/>
    </source>
</evidence>
<comment type="similarity">
    <text evidence="10">Belongs to the WD repeat SEC12 family.</text>
</comment>
<keyword evidence="9 10" id="KW-0472">Membrane</keyword>
<evidence type="ECO:0000256" key="6">
    <source>
        <dbReference type="ARBA" id="ARBA00022892"/>
    </source>
</evidence>